<sequence length="260" mass="29498">MEKKRIFSESALDLGSDGNVAQPLKLLHLLNLEKMQEKACLLHIPVEAALEFEEDSLQVSCHFAAPFEWSALRNTLPLLMEDVPFTINLFAVRSVPGRSFSTTRCRHPGCNETETLSHVLEFCRKTELLRNNRHHKARTGTADVLKRRGWEVHEEIHCVSSLDSNRRADIVAIRRSRSKGIVLDPIIRFERDAQQAQHVDEEKRSIHVSEAAPPSSVTLPRRLVQVFDRDVAWFKGDWPVSVEHLNTTAGSGVRPRCSVV</sequence>
<name>A0ABQ8TAW4_PERAM</name>
<evidence type="ECO:0000313" key="2">
    <source>
        <dbReference type="Proteomes" id="UP001148838"/>
    </source>
</evidence>
<dbReference type="Proteomes" id="UP001148838">
    <property type="component" value="Unassembled WGS sequence"/>
</dbReference>
<keyword evidence="2" id="KW-1185">Reference proteome</keyword>
<comment type="caution">
    <text evidence="1">The sequence shown here is derived from an EMBL/GenBank/DDBJ whole genome shotgun (WGS) entry which is preliminary data.</text>
</comment>
<accession>A0ABQ8TAW4</accession>
<reference evidence="1 2" key="1">
    <citation type="journal article" date="2022" name="Allergy">
        <title>Genome assembly and annotation of Periplaneta americana reveal a comprehensive cockroach allergen profile.</title>
        <authorList>
            <person name="Wang L."/>
            <person name="Xiong Q."/>
            <person name="Saelim N."/>
            <person name="Wang L."/>
            <person name="Nong W."/>
            <person name="Wan A.T."/>
            <person name="Shi M."/>
            <person name="Liu X."/>
            <person name="Cao Q."/>
            <person name="Hui J.H.L."/>
            <person name="Sookrung N."/>
            <person name="Leung T.F."/>
            <person name="Tungtrongchitr A."/>
            <person name="Tsui S.K.W."/>
        </authorList>
    </citation>
    <scope>NUCLEOTIDE SEQUENCE [LARGE SCALE GENOMIC DNA]</scope>
    <source>
        <strain evidence="1">PWHHKU_190912</strain>
    </source>
</reference>
<evidence type="ECO:0000313" key="1">
    <source>
        <dbReference type="EMBL" id="KAJ4443104.1"/>
    </source>
</evidence>
<proteinExistence type="predicted"/>
<gene>
    <name evidence="1" type="ORF">ANN_04754</name>
</gene>
<protein>
    <recommendedName>
        <fullName evidence="3">Reverse transcriptase</fullName>
    </recommendedName>
</protein>
<evidence type="ECO:0008006" key="3">
    <source>
        <dbReference type="Google" id="ProtNLM"/>
    </source>
</evidence>
<dbReference type="EMBL" id="JAJSOF020000013">
    <property type="protein sequence ID" value="KAJ4443104.1"/>
    <property type="molecule type" value="Genomic_DNA"/>
</dbReference>
<organism evidence="1 2">
    <name type="scientific">Periplaneta americana</name>
    <name type="common">American cockroach</name>
    <name type="synonym">Blatta americana</name>
    <dbReference type="NCBI Taxonomy" id="6978"/>
    <lineage>
        <taxon>Eukaryota</taxon>
        <taxon>Metazoa</taxon>
        <taxon>Ecdysozoa</taxon>
        <taxon>Arthropoda</taxon>
        <taxon>Hexapoda</taxon>
        <taxon>Insecta</taxon>
        <taxon>Pterygota</taxon>
        <taxon>Neoptera</taxon>
        <taxon>Polyneoptera</taxon>
        <taxon>Dictyoptera</taxon>
        <taxon>Blattodea</taxon>
        <taxon>Blattoidea</taxon>
        <taxon>Blattidae</taxon>
        <taxon>Blattinae</taxon>
        <taxon>Periplaneta</taxon>
    </lineage>
</organism>